<dbReference type="AlphaFoldDB" id="A0A6I2UVK8"/>
<name>A0A6I2UVK8_9FIRM</name>
<protein>
    <submittedName>
        <fullName evidence="1">Uncharacterized protein</fullName>
    </submittedName>
</protein>
<evidence type="ECO:0000313" key="2">
    <source>
        <dbReference type="Proteomes" id="UP000430222"/>
    </source>
</evidence>
<proteinExistence type="predicted"/>
<dbReference type="EMBL" id="VUNL01000001">
    <property type="protein sequence ID" value="MSV23691.1"/>
    <property type="molecule type" value="Genomic_DNA"/>
</dbReference>
<evidence type="ECO:0000313" key="1">
    <source>
        <dbReference type="EMBL" id="MSV23691.1"/>
    </source>
</evidence>
<sequence length="295" mass="32914">MRYMNPGYVSWLERNTALAVQEETGNPYAKASFYVTKEKTCVYRLNLEKELYIKASLWLYSTSSTYTSCYIGAGTGYFSGVVFNKRDSDKWKAGYANSAWNIGCNVVREAEVKDNALNEILLHFDGEKIEAFVNGTCVLDRSWTNKDIDLVIFSDEGKGHWSNLIISDEPIDIREHVIELPVTLADVTMAEQEDGGYSSNKAGQILQYVLDAETLIKKYGEDSLVTGIGFQAEKAYRNGDLLTRLEEYLQAEDGTEQNIGSMSLPTTDGQVILGLSAEDITLADMADKKLGYRSS</sequence>
<gene>
    <name evidence="1" type="ORF">FYJ78_00490</name>
</gene>
<reference evidence="1 2" key="1">
    <citation type="submission" date="2019-08" db="EMBL/GenBank/DDBJ databases">
        <title>In-depth cultivation of the pig gut microbiome towards novel bacterial diversity and tailored functional studies.</title>
        <authorList>
            <person name="Wylensek D."/>
            <person name="Hitch T.C.A."/>
            <person name="Clavel T."/>
        </authorList>
    </citation>
    <scope>NUCLEOTIDE SEQUENCE [LARGE SCALE GENOMIC DNA]</scope>
    <source>
        <strain evidence="2">WCA-380-WT-3B3</strain>
    </source>
</reference>
<dbReference type="Proteomes" id="UP000430222">
    <property type="component" value="Unassembled WGS sequence"/>
</dbReference>
<organism evidence="1 2">
    <name type="scientific">Selenomonas montiformis</name>
    <dbReference type="NCBI Taxonomy" id="2652285"/>
    <lineage>
        <taxon>Bacteria</taxon>
        <taxon>Bacillati</taxon>
        <taxon>Bacillota</taxon>
        <taxon>Negativicutes</taxon>
        <taxon>Selenomonadales</taxon>
        <taxon>Selenomonadaceae</taxon>
        <taxon>Selenomonas</taxon>
    </lineage>
</organism>
<keyword evidence="2" id="KW-1185">Reference proteome</keyword>
<dbReference type="RefSeq" id="WP_154619448.1">
    <property type="nucleotide sequence ID" value="NZ_VUNL01000001.1"/>
</dbReference>
<accession>A0A6I2UVK8</accession>
<comment type="caution">
    <text evidence="1">The sequence shown here is derived from an EMBL/GenBank/DDBJ whole genome shotgun (WGS) entry which is preliminary data.</text>
</comment>